<organism evidence="2 3">
    <name type="scientific">Araneus ventricosus</name>
    <name type="common">Orbweaver spider</name>
    <name type="synonym">Epeira ventricosa</name>
    <dbReference type="NCBI Taxonomy" id="182803"/>
    <lineage>
        <taxon>Eukaryota</taxon>
        <taxon>Metazoa</taxon>
        <taxon>Ecdysozoa</taxon>
        <taxon>Arthropoda</taxon>
        <taxon>Chelicerata</taxon>
        <taxon>Arachnida</taxon>
        <taxon>Araneae</taxon>
        <taxon>Araneomorphae</taxon>
        <taxon>Entelegynae</taxon>
        <taxon>Araneoidea</taxon>
        <taxon>Araneidae</taxon>
        <taxon>Araneus</taxon>
    </lineage>
</organism>
<name>A0A4Y2D8N5_ARAVE</name>
<reference evidence="2 3" key="1">
    <citation type="journal article" date="2019" name="Sci. Rep.">
        <title>Orb-weaving spider Araneus ventricosus genome elucidates the spidroin gene catalogue.</title>
        <authorList>
            <person name="Kono N."/>
            <person name="Nakamura H."/>
            <person name="Ohtoshi R."/>
            <person name="Moran D.A.P."/>
            <person name="Shinohara A."/>
            <person name="Yoshida Y."/>
            <person name="Fujiwara M."/>
            <person name="Mori M."/>
            <person name="Tomita M."/>
            <person name="Arakawa K."/>
        </authorList>
    </citation>
    <scope>NUCLEOTIDE SEQUENCE [LARGE SCALE GENOMIC DNA]</scope>
</reference>
<dbReference type="EMBL" id="BGPR01165698">
    <property type="protein sequence ID" value="GBM12348.1"/>
    <property type="molecule type" value="Genomic_DNA"/>
</dbReference>
<feature type="compositionally biased region" description="Polar residues" evidence="1">
    <location>
        <begin position="67"/>
        <end position="77"/>
    </location>
</feature>
<evidence type="ECO:0000256" key="1">
    <source>
        <dbReference type="SAM" id="MobiDB-lite"/>
    </source>
</evidence>
<evidence type="ECO:0000313" key="3">
    <source>
        <dbReference type="Proteomes" id="UP000499080"/>
    </source>
</evidence>
<gene>
    <name evidence="2" type="ORF">AVEN_51088_1</name>
</gene>
<proteinExistence type="predicted"/>
<dbReference type="AlphaFoldDB" id="A0A4Y2D8N5"/>
<comment type="caution">
    <text evidence="2">The sequence shown here is derived from an EMBL/GenBank/DDBJ whole genome shotgun (WGS) entry which is preliminary data.</text>
</comment>
<feature type="region of interest" description="Disordered" evidence="1">
    <location>
        <begin position="42"/>
        <end position="77"/>
    </location>
</feature>
<sequence length="77" mass="8624">MTRSTSERASSIHNFLPHHQEICSTCQFSLDILTSRFQATRGLSWDGPRNFGPRSDDEDDTCAGTPLLTSASHQRED</sequence>
<keyword evidence="3" id="KW-1185">Reference proteome</keyword>
<accession>A0A4Y2D8N5</accession>
<feature type="non-terminal residue" evidence="2">
    <location>
        <position position="77"/>
    </location>
</feature>
<protein>
    <submittedName>
        <fullName evidence="2">Uncharacterized protein</fullName>
    </submittedName>
</protein>
<evidence type="ECO:0000313" key="2">
    <source>
        <dbReference type="EMBL" id="GBM12348.1"/>
    </source>
</evidence>
<dbReference type="Proteomes" id="UP000499080">
    <property type="component" value="Unassembled WGS sequence"/>
</dbReference>